<dbReference type="Proteomes" id="UP000007014">
    <property type="component" value="Chromosome 9"/>
</dbReference>
<reference evidence="12 13" key="2">
    <citation type="journal article" date="2007" name="BMC Biol.">
        <title>A 100%-complete sequence reveals unusually simple genomic features in the hot-spring red alga Cyanidioschyzon merolae.</title>
        <authorList>
            <person name="Nozaki H."/>
            <person name="Takano H."/>
            <person name="Misumi O."/>
            <person name="Terasawa K."/>
            <person name="Matsuzaki M."/>
            <person name="Maruyama S."/>
            <person name="Nishida K."/>
            <person name="Yagisawa F."/>
            <person name="Yoshida Y."/>
            <person name="Fujiwara T."/>
            <person name="Takio S."/>
            <person name="Tamura K."/>
            <person name="Chung S.J."/>
            <person name="Nakamura S."/>
            <person name="Kuroiwa H."/>
            <person name="Tanaka K."/>
            <person name="Sato N."/>
            <person name="Kuroiwa T."/>
        </authorList>
    </citation>
    <scope>NUCLEOTIDE SEQUENCE [LARGE SCALE GENOMIC DNA]</scope>
    <source>
        <strain evidence="12 13">10D</strain>
    </source>
</reference>
<organism evidence="12 13">
    <name type="scientific">Cyanidioschyzon merolae (strain NIES-3377 / 10D)</name>
    <name type="common">Unicellular red alga</name>
    <dbReference type="NCBI Taxonomy" id="280699"/>
    <lineage>
        <taxon>Eukaryota</taxon>
        <taxon>Rhodophyta</taxon>
        <taxon>Bangiophyceae</taxon>
        <taxon>Cyanidiales</taxon>
        <taxon>Cyanidiaceae</taxon>
        <taxon>Cyanidioschyzon</taxon>
    </lineage>
</organism>
<evidence type="ECO:0000256" key="9">
    <source>
        <dbReference type="RuleBase" id="RU367150"/>
    </source>
</evidence>
<dbReference type="PANTHER" id="PTHR14281">
    <property type="entry name" value="KINETOCHORE PROTEIN SPC25-RELATED"/>
    <property type="match status" value="1"/>
</dbReference>
<keyword evidence="5 9" id="KW-0498">Mitosis</keyword>
<reference evidence="12 13" key="1">
    <citation type="journal article" date="2004" name="Nature">
        <title>Genome sequence of the ultrasmall unicellular red alga Cyanidioschyzon merolae 10D.</title>
        <authorList>
            <person name="Matsuzaki M."/>
            <person name="Misumi O."/>
            <person name="Shin-i T."/>
            <person name="Maruyama S."/>
            <person name="Takahara M."/>
            <person name="Miyagishima S."/>
            <person name="Mori T."/>
            <person name="Nishida K."/>
            <person name="Yagisawa F."/>
            <person name="Nishida K."/>
            <person name="Yoshida Y."/>
            <person name="Nishimura Y."/>
            <person name="Nakao S."/>
            <person name="Kobayashi T."/>
            <person name="Momoyama Y."/>
            <person name="Higashiyama T."/>
            <person name="Minoda A."/>
            <person name="Sano M."/>
            <person name="Nomoto H."/>
            <person name="Oishi K."/>
            <person name="Hayashi H."/>
            <person name="Ohta F."/>
            <person name="Nishizaka S."/>
            <person name="Haga S."/>
            <person name="Miura S."/>
            <person name="Morishita T."/>
            <person name="Kabeya Y."/>
            <person name="Terasawa K."/>
            <person name="Suzuki Y."/>
            <person name="Ishii Y."/>
            <person name="Asakawa S."/>
            <person name="Takano H."/>
            <person name="Ohta N."/>
            <person name="Kuroiwa H."/>
            <person name="Tanaka K."/>
            <person name="Shimizu N."/>
            <person name="Sugano S."/>
            <person name="Sato N."/>
            <person name="Nozaki H."/>
            <person name="Ogasawara N."/>
            <person name="Kohara Y."/>
            <person name="Kuroiwa T."/>
        </authorList>
    </citation>
    <scope>NUCLEOTIDE SEQUENCE [LARGE SCALE GENOMIC DNA]</scope>
    <source>
        <strain evidence="12 13">10D</strain>
    </source>
</reference>
<dbReference type="EMBL" id="AP006491">
    <property type="protein sequence ID" value="BAM79992.1"/>
    <property type="molecule type" value="Genomic_DNA"/>
</dbReference>
<keyword evidence="13" id="KW-1185">Reference proteome</keyword>
<comment type="subunit">
    <text evidence="9">Component of the NDC80 complex.</text>
</comment>
<dbReference type="GeneID" id="16993815"/>
<dbReference type="Pfam" id="PF08234">
    <property type="entry name" value="Spindle_Spc25"/>
    <property type="match status" value="1"/>
</dbReference>
<dbReference type="InterPro" id="IPR045143">
    <property type="entry name" value="Spc25"/>
</dbReference>
<dbReference type="RefSeq" id="XP_005536278.1">
    <property type="nucleotide sequence ID" value="XM_005536221.1"/>
</dbReference>
<sequence>MDTVDLRHLDENLHHARTQFEVWARGRLSNLEEVQRTWQETTARVSRETETLVQRRTQFEAAAARLQERLEAEREELDALERGIAQLEARAAALPVRQQELEQEIAERRQEFERRRALLNACEEARRTRLLHLQKALVWYRDRLGLRFQRVGAASATEAGRVDGKVRVIFRHIDSRAPDREFAFTVYVDEDADLFRVEDCVPDIDVMKPTAGAANVRLAQMVETLNRTNDFGAFVAQMRRRFKAWVQMESTDQLAGRQA</sequence>
<accession>M1VC16</accession>
<proteinExistence type="inferred from homology"/>
<keyword evidence="9" id="KW-0995">Kinetochore</keyword>
<gene>
    <name evidence="12" type="ORF">CYME_CMI101C</name>
</gene>
<evidence type="ECO:0000256" key="1">
    <source>
        <dbReference type="ARBA" id="ARBA00004584"/>
    </source>
</evidence>
<dbReference type="eggNOG" id="KOG4657">
    <property type="taxonomic scope" value="Eukaryota"/>
</dbReference>
<keyword evidence="6 10" id="KW-0175">Coiled coil</keyword>
<keyword evidence="9" id="KW-0539">Nucleus</keyword>
<evidence type="ECO:0000256" key="6">
    <source>
        <dbReference type="ARBA" id="ARBA00023054"/>
    </source>
</evidence>
<comment type="subcellular location">
    <subcellularLocation>
        <location evidence="1">Chromosome</location>
        <location evidence="1">Centromere</location>
    </subcellularLocation>
    <subcellularLocation>
        <location evidence="9">Nucleus</location>
    </subcellularLocation>
    <subcellularLocation>
        <location evidence="9">Chromosome</location>
        <location evidence="9">Centromere</location>
        <location evidence="9">Kinetochore</location>
    </subcellularLocation>
</comment>
<evidence type="ECO:0000313" key="12">
    <source>
        <dbReference type="EMBL" id="BAM79992.1"/>
    </source>
</evidence>
<dbReference type="KEGG" id="cme:CYME_CMI101C"/>
<dbReference type="GO" id="GO:0005634">
    <property type="term" value="C:nucleus"/>
    <property type="evidence" value="ECO:0007669"/>
    <property type="project" value="UniProtKB-SubCell"/>
</dbReference>
<protein>
    <recommendedName>
        <fullName evidence="9">Kinetochore protein SPC25</fullName>
    </recommendedName>
</protein>
<evidence type="ECO:0000256" key="3">
    <source>
        <dbReference type="ARBA" id="ARBA00022454"/>
    </source>
</evidence>
<dbReference type="Gene3D" id="3.30.457.50">
    <property type="entry name" value="Chromosome segregation protein Spc25"/>
    <property type="match status" value="1"/>
</dbReference>
<evidence type="ECO:0000259" key="11">
    <source>
        <dbReference type="Pfam" id="PF08234"/>
    </source>
</evidence>
<dbReference type="AlphaFoldDB" id="M1VC16"/>
<feature type="domain" description="Chromosome segregation protein Spc25 C-terminal" evidence="11">
    <location>
        <begin position="163"/>
        <end position="243"/>
    </location>
</feature>
<evidence type="ECO:0000256" key="5">
    <source>
        <dbReference type="ARBA" id="ARBA00022776"/>
    </source>
</evidence>
<comment type="function">
    <text evidence="9">Acts as a component of the essential kinetochore-associated NDC80 complex, which is required for chromosome segregation and spindle checkpoint activity.</text>
</comment>
<feature type="coiled-coil region" evidence="10">
    <location>
        <begin position="56"/>
        <end position="104"/>
    </location>
</feature>
<dbReference type="GO" id="GO:0051301">
    <property type="term" value="P:cell division"/>
    <property type="evidence" value="ECO:0007669"/>
    <property type="project" value="UniProtKB-UniRule"/>
</dbReference>
<dbReference type="Gramene" id="CMI101CT">
    <property type="protein sequence ID" value="CMI101CT"/>
    <property type="gene ID" value="CMI101C"/>
</dbReference>
<dbReference type="OMA" id="KNINEFW"/>
<evidence type="ECO:0000256" key="10">
    <source>
        <dbReference type="SAM" id="Coils"/>
    </source>
</evidence>
<evidence type="ECO:0000256" key="8">
    <source>
        <dbReference type="ARBA" id="ARBA00023328"/>
    </source>
</evidence>
<name>M1VC16_CYAM1</name>
<dbReference type="STRING" id="280699.M1VC16"/>
<comment type="similarity">
    <text evidence="2 9">Belongs to the SPC25 family.</text>
</comment>
<dbReference type="GO" id="GO:0031262">
    <property type="term" value="C:Ndc80 complex"/>
    <property type="evidence" value="ECO:0007669"/>
    <property type="project" value="InterPro"/>
</dbReference>
<keyword evidence="7 9" id="KW-0131">Cell cycle</keyword>
<dbReference type="OrthoDB" id="6353017at2759"/>
<evidence type="ECO:0000256" key="2">
    <source>
        <dbReference type="ARBA" id="ARBA00006379"/>
    </source>
</evidence>
<dbReference type="PANTHER" id="PTHR14281:SF0">
    <property type="entry name" value="KINETOCHORE PROTEIN SPC25"/>
    <property type="match status" value="1"/>
</dbReference>
<dbReference type="HOGENOM" id="CLU_1112595_0_0_1"/>
<dbReference type="GO" id="GO:0007059">
    <property type="term" value="P:chromosome segregation"/>
    <property type="evidence" value="ECO:0007669"/>
    <property type="project" value="InterPro"/>
</dbReference>
<dbReference type="CDD" id="cd23784">
    <property type="entry name" value="RWD_Spc25"/>
    <property type="match status" value="1"/>
</dbReference>
<keyword evidence="3 9" id="KW-0158">Chromosome</keyword>
<dbReference type="InterPro" id="IPR013255">
    <property type="entry name" value="Spc25_C"/>
</dbReference>
<keyword evidence="4 9" id="KW-0132">Cell division</keyword>
<keyword evidence="8 9" id="KW-0137">Centromere</keyword>
<evidence type="ECO:0000256" key="4">
    <source>
        <dbReference type="ARBA" id="ARBA00022618"/>
    </source>
</evidence>
<evidence type="ECO:0000313" key="13">
    <source>
        <dbReference type="Proteomes" id="UP000007014"/>
    </source>
</evidence>
<evidence type="ECO:0000256" key="7">
    <source>
        <dbReference type="ARBA" id="ARBA00023306"/>
    </source>
</evidence>